<comment type="caution">
    <text evidence="4">The sequence shown here is derived from an EMBL/GenBank/DDBJ whole genome shotgun (WGS) entry which is preliminary data.</text>
</comment>
<name>A0AAD7ZE37_DIPPU</name>
<dbReference type="CDD" id="cd11301">
    <property type="entry name" value="Fut1_Fut2_like"/>
    <property type="match status" value="1"/>
</dbReference>
<keyword evidence="3" id="KW-0812">Transmembrane</keyword>
<dbReference type="EMBL" id="JASPKZ010008856">
    <property type="protein sequence ID" value="KAJ9578889.1"/>
    <property type="molecule type" value="Genomic_DNA"/>
</dbReference>
<gene>
    <name evidence="4" type="ORF">L9F63_004903</name>
</gene>
<proteinExistence type="inferred from homology"/>
<evidence type="ECO:0000256" key="3">
    <source>
        <dbReference type="RuleBase" id="RU363129"/>
    </source>
</evidence>
<keyword evidence="3" id="KW-0735">Signal-anchor</keyword>
<evidence type="ECO:0000313" key="5">
    <source>
        <dbReference type="Proteomes" id="UP001233999"/>
    </source>
</evidence>
<keyword evidence="2 3" id="KW-0808">Transferase</keyword>
<dbReference type="Proteomes" id="UP001233999">
    <property type="component" value="Unassembled WGS sequence"/>
</dbReference>
<dbReference type="PANTHER" id="PTHR11927:SF9">
    <property type="entry name" value="L-FUCOSYLTRANSFERASE"/>
    <property type="match status" value="1"/>
</dbReference>
<evidence type="ECO:0000313" key="4">
    <source>
        <dbReference type="EMBL" id="KAJ9578889.1"/>
    </source>
</evidence>
<sequence>MQSGRLGNQIWQYVSVVVIANITGRAAFVPSCILQEMSSVFKNLTALPLKYIGNFDGDIVLPVIGQLPYHIIPHLKEVRHILEFHDYLTEKSQEILRNSSKGQMGVVFVSVHVRRTDYEFYLRIVYNRPLVTADYFRRQMDYFRNKYTRVILMIVSDDPDWSERELSADDTAVVRDSSPEQDLSLMASCNHSILDYGTFGTWGALLAGGETVLYDIKYGLEQYLVDLMPNWHFRT</sequence>
<keyword evidence="5" id="KW-1185">Reference proteome</keyword>
<comment type="subcellular location">
    <subcellularLocation>
        <location evidence="3">Golgi apparatus</location>
        <location evidence="3">Golgi stack membrane</location>
        <topology evidence="3">Single-pass type II membrane protein</topology>
    </subcellularLocation>
</comment>
<reference evidence="4" key="2">
    <citation type="submission" date="2023-05" db="EMBL/GenBank/DDBJ databases">
        <authorList>
            <person name="Fouks B."/>
        </authorList>
    </citation>
    <scope>NUCLEOTIDE SEQUENCE</scope>
    <source>
        <strain evidence="4">Stay&amp;Tobe</strain>
        <tissue evidence="4">Testes</tissue>
    </source>
</reference>
<dbReference type="GO" id="GO:0032580">
    <property type="term" value="C:Golgi cisterna membrane"/>
    <property type="evidence" value="ECO:0007669"/>
    <property type="project" value="UniProtKB-SubCell"/>
</dbReference>
<accession>A0AAD7ZE37</accession>
<dbReference type="Pfam" id="PF01531">
    <property type="entry name" value="Glyco_transf_11"/>
    <property type="match status" value="1"/>
</dbReference>
<keyword evidence="1 3" id="KW-0328">Glycosyltransferase</keyword>
<evidence type="ECO:0000256" key="2">
    <source>
        <dbReference type="ARBA" id="ARBA00022679"/>
    </source>
</evidence>
<reference evidence="4" key="1">
    <citation type="journal article" date="2023" name="IScience">
        <title>Live-bearing cockroach genome reveals convergent evolutionary mechanisms linked to viviparity in insects and beyond.</title>
        <authorList>
            <person name="Fouks B."/>
            <person name="Harrison M.C."/>
            <person name="Mikhailova A.A."/>
            <person name="Marchal E."/>
            <person name="English S."/>
            <person name="Carruthers M."/>
            <person name="Jennings E.C."/>
            <person name="Chiamaka E.L."/>
            <person name="Frigard R.A."/>
            <person name="Pippel M."/>
            <person name="Attardo G.M."/>
            <person name="Benoit J.B."/>
            <person name="Bornberg-Bauer E."/>
            <person name="Tobe S.S."/>
        </authorList>
    </citation>
    <scope>NUCLEOTIDE SEQUENCE</scope>
    <source>
        <strain evidence="4">Stay&amp;Tobe</strain>
    </source>
</reference>
<evidence type="ECO:0000256" key="1">
    <source>
        <dbReference type="ARBA" id="ARBA00022676"/>
    </source>
</evidence>
<keyword evidence="3" id="KW-0325">Glycoprotein</keyword>
<dbReference type="EC" id="2.4.1.-" evidence="3"/>
<dbReference type="AlphaFoldDB" id="A0AAD7ZE37"/>
<dbReference type="GO" id="GO:0005975">
    <property type="term" value="P:carbohydrate metabolic process"/>
    <property type="evidence" value="ECO:0007669"/>
    <property type="project" value="InterPro"/>
</dbReference>
<dbReference type="InterPro" id="IPR002516">
    <property type="entry name" value="Glyco_trans_11"/>
</dbReference>
<keyword evidence="3" id="KW-0333">Golgi apparatus</keyword>
<comment type="pathway">
    <text evidence="3">Protein modification; protein glycosylation.</text>
</comment>
<dbReference type="GO" id="GO:0008107">
    <property type="term" value="F:galactoside 2-alpha-L-fucosyltransferase activity"/>
    <property type="evidence" value="ECO:0007669"/>
    <property type="project" value="InterPro"/>
</dbReference>
<dbReference type="PANTHER" id="PTHR11927">
    <property type="entry name" value="GALACTOSIDE 2-L-FUCOSYLTRANSFERASE"/>
    <property type="match status" value="1"/>
</dbReference>
<protein>
    <recommendedName>
        <fullName evidence="3">L-Fucosyltransferase</fullName>
        <ecNumber evidence="3">2.4.1.-</ecNumber>
    </recommendedName>
</protein>
<organism evidence="4 5">
    <name type="scientific">Diploptera punctata</name>
    <name type="common">Pacific beetle cockroach</name>
    <dbReference type="NCBI Taxonomy" id="6984"/>
    <lineage>
        <taxon>Eukaryota</taxon>
        <taxon>Metazoa</taxon>
        <taxon>Ecdysozoa</taxon>
        <taxon>Arthropoda</taxon>
        <taxon>Hexapoda</taxon>
        <taxon>Insecta</taxon>
        <taxon>Pterygota</taxon>
        <taxon>Neoptera</taxon>
        <taxon>Polyneoptera</taxon>
        <taxon>Dictyoptera</taxon>
        <taxon>Blattodea</taxon>
        <taxon>Blaberoidea</taxon>
        <taxon>Blaberidae</taxon>
        <taxon>Diplopterinae</taxon>
        <taxon>Diploptera</taxon>
    </lineage>
</organism>
<comment type="similarity">
    <text evidence="3">Belongs to the glycosyltransferase 11 family.</text>
</comment>